<accession>A0ACC2M066</accession>
<gene>
    <name evidence="1" type="ORF">MRB53_015724</name>
</gene>
<proteinExistence type="predicted"/>
<evidence type="ECO:0000313" key="1">
    <source>
        <dbReference type="EMBL" id="KAJ8639030.1"/>
    </source>
</evidence>
<name>A0ACC2M066_PERAE</name>
<dbReference type="Proteomes" id="UP001234297">
    <property type="component" value="Chromosome 5"/>
</dbReference>
<keyword evidence="2" id="KW-1185">Reference proteome</keyword>
<evidence type="ECO:0000313" key="2">
    <source>
        <dbReference type="Proteomes" id="UP001234297"/>
    </source>
</evidence>
<reference evidence="1 2" key="1">
    <citation type="journal article" date="2022" name="Hortic Res">
        <title>A haplotype resolved chromosomal level avocado genome allows analysis of novel avocado genes.</title>
        <authorList>
            <person name="Nath O."/>
            <person name="Fletcher S.J."/>
            <person name="Hayward A."/>
            <person name="Shaw L.M."/>
            <person name="Masouleh A.K."/>
            <person name="Furtado A."/>
            <person name="Henry R.J."/>
            <person name="Mitter N."/>
        </authorList>
    </citation>
    <scope>NUCLEOTIDE SEQUENCE [LARGE SCALE GENOMIC DNA]</scope>
    <source>
        <strain evidence="2">cv. Hass</strain>
    </source>
</reference>
<dbReference type="EMBL" id="CM056813">
    <property type="protein sequence ID" value="KAJ8639030.1"/>
    <property type="molecule type" value="Genomic_DNA"/>
</dbReference>
<comment type="caution">
    <text evidence="1">The sequence shown here is derived from an EMBL/GenBank/DDBJ whole genome shotgun (WGS) entry which is preliminary data.</text>
</comment>
<protein>
    <submittedName>
        <fullName evidence="1">Uncharacterized protein</fullName>
    </submittedName>
</protein>
<sequence length="155" mass="17281">MKLVHTFFILALAMALVTASFGVPMKEEEEEEIPLSKNVTPSTGFSYARDKPSSLRGASRFLDEKKRHRRGHKCSKNPEICKLPGSPGPHCCNNKCVNLRTDHQNCGECGNKCKFTTGCCSGECVYLSFDKRHCGRCNNKCKKGIYCIYGLCNYG</sequence>
<organism evidence="1 2">
    <name type="scientific">Persea americana</name>
    <name type="common">Avocado</name>
    <dbReference type="NCBI Taxonomy" id="3435"/>
    <lineage>
        <taxon>Eukaryota</taxon>
        <taxon>Viridiplantae</taxon>
        <taxon>Streptophyta</taxon>
        <taxon>Embryophyta</taxon>
        <taxon>Tracheophyta</taxon>
        <taxon>Spermatophyta</taxon>
        <taxon>Magnoliopsida</taxon>
        <taxon>Magnoliidae</taxon>
        <taxon>Laurales</taxon>
        <taxon>Lauraceae</taxon>
        <taxon>Persea</taxon>
    </lineage>
</organism>